<keyword evidence="6 19" id="KW-0349">Heme</keyword>
<feature type="binding site" evidence="16">
    <location>
        <position position="102"/>
    </location>
    <ligand>
        <name>Ca(2+)</name>
        <dbReference type="ChEBI" id="CHEBI:29108"/>
        <label>1</label>
    </ligand>
</feature>
<feature type="domain" description="Plant heme peroxidase family profile" evidence="21">
    <location>
        <begin position="39"/>
        <end position="339"/>
    </location>
</feature>
<keyword evidence="7 16" id="KW-0479">Metal-binding</keyword>
<evidence type="ECO:0000256" key="18">
    <source>
        <dbReference type="PIRSR" id="PIRSR600823-5"/>
    </source>
</evidence>
<evidence type="ECO:0000256" key="9">
    <source>
        <dbReference type="ARBA" id="ARBA00023002"/>
    </source>
</evidence>
<dbReference type="GO" id="GO:0006979">
    <property type="term" value="P:response to oxidative stress"/>
    <property type="evidence" value="ECO:0007669"/>
    <property type="project" value="UniProtKB-UniRule"/>
</dbReference>
<evidence type="ECO:0000256" key="2">
    <source>
        <dbReference type="ARBA" id="ARBA00002322"/>
    </source>
</evidence>
<feature type="disulfide bond" evidence="18">
    <location>
        <begin position="49"/>
        <end position="129"/>
    </location>
</feature>
<feature type="binding site" evidence="16">
    <location>
        <position position="207"/>
    </location>
    <ligand>
        <name>Ca(2+)</name>
        <dbReference type="ChEBI" id="CHEBI:29108"/>
        <label>2</label>
    </ligand>
</feature>
<dbReference type="PROSITE" id="PS00436">
    <property type="entry name" value="PEROXIDASE_2"/>
    <property type="match status" value="1"/>
</dbReference>
<feature type="site" description="Transition state stabilizer" evidence="17">
    <location>
        <position position="76"/>
    </location>
</feature>
<dbReference type="InterPro" id="IPR002016">
    <property type="entry name" value="Haem_peroxidase"/>
</dbReference>
<keyword evidence="20" id="KW-1133">Transmembrane helix</keyword>
<keyword evidence="20" id="KW-0812">Transmembrane</keyword>
<dbReference type="GO" id="GO:0140825">
    <property type="term" value="F:lactoperoxidase activity"/>
    <property type="evidence" value="ECO:0007669"/>
    <property type="project" value="UniProtKB-EC"/>
</dbReference>
<keyword evidence="11 18" id="KW-1015">Disulfide bond</keyword>
<feature type="binding site" evidence="16">
    <location>
        <position position="84"/>
    </location>
    <ligand>
        <name>Ca(2+)</name>
        <dbReference type="ChEBI" id="CHEBI:29108"/>
        <label>1</label>
    </ligand>
</feature>
<comment type="similarity">
    <text evidence="19">Belongs to the peroxidase family. Classical plant (class III) peroxidase subfamily.</text>
</comment>
<dbReference type="GO" id="GO:0005576">
    <property type="term" value="C:extracellular region"/>
    <property type="evidence" value="ECO:0007669"/>
    <property type="project" value="UniProtKB-SubCell"/>
</dbReference>
<feature type="binding site" evidence="15">
    <location>
        <position position="176"/>
    </location>
    <ligand>
        <name>substrate</name>
    </ligand>
</feature>
<evidence type="ECO:0000259" key="21">
    <source>
        <dbReference type="PROSITE" id="PS50873"/>
    </source>
</evidence>
<evidence type="ECO:0000256" key="12">
    <source>
        <dbReference type="ARBA" id="ARBA00023180"/>
    </source>
</evidence>
<dbReference type="GO" id="GO:0042744">
    <property type="term" value="P:hydrogen peroxide catabolic process"/>
    <property type="evidence" value="ECO:0007669"/>
    <property type="project" value="UniProtKB-KW"/>
</dbReference>
<feature type="disulfide bond" evidence="18">
    <location>
        <begin position="135"/>
        <end position="335"/>
    </location>
</feature>
<feature type="disulfide bond" evidence="18">
    <location>
        <begin position="82"/>
        <end position="87"/>
    </location>
</feature>
<evidence type="ECO:0000256" key="20">
    <source>
        <dbReference type="SAM" id="Phobius"/>
    </source>
</evidence>
<dbReference type="InterPro" id="IPR033905">
    <property type="entry name" value="Secretory_peroxidase"/>
</dbReference>
<gene>
    <name evidence="22" type="ORF">VNO78_08207</name>
</gene>
<dbReference type="PRINTS" id="PR00458">
    <property type="entry name" value="PEROXIDASE"/>
</dbReference>
<feature type="binding site" evidence="16">
    <location>
        <position position="262"/>
    </location>
    <ligand>
        <name>Ca(2+)</name>
        <dbReference type="ChEBI" id="CHEBI:29108"/>
        <label>2</label>
    </ligand>
</feature>
<sequence>MLEEVRRGQKFQLMEFTSNRVSFVFLFWFVFVSPLVRCQLYYNFYDTTCPNLTGIVRYNVWSAMAKDLRIAASLLRLHFHDCFVIGCEASVLLDDTDTLKGEKNALPNKNSLRGFEVIDTIKAALEKACPSTVSCADILTLAAREAVYLSKGPFWSVPLGRRDGTTASESEANNLPSPFEPLENITAKFISKGLEKKDVAVLSGAHTFGFAQCFTFKPRLFNFGGSGKSDPTIDASLLQNLVKLCPNQDDSDTNLAPLDRVTTNTFDNMYYTNIMNNSALLQSDQALLGDSTTASLVNYYRKWTVMFFRDFAVSMEKMGRIGVLTGSQGQIRTNCRAVN</sequence>
<dbReference type="GO" id="GO:0046872">
    <property type="term" value="F:metal ion binding"/>
    <property type="evidence" value="ECO:0007669"/>
    <property type="project" value="UniProtKB-UniRule"/>
</dbReference>
<dbReference type="PROSITE" id="PS00435">
    <property type="entry name" value="PEROXIDASE_1"/>
    <property type="match status" value="1"/>
</dbReference>
<dbReference type="SUPFAM" id="SSF48113">
    <property type="entry name" value="Heme-dependent peroxidases"/>
    <property type="match status" value="1"/>
</dbReference>
<feature type="binding site" evidence="16">
    <location>
        <position position="259"/>
    </location>
    <ligand>
        <name>Ca(2+)</name>
        <dbReference type="ChEBI" id="CHEBI:29108"/>
        <label>2</label>
    </ligand>
</feature>
<evidence type="ECO:0000256" key="3">
    <source>
        <dbReference type="ARBA" id="ARBA00006873"/>
    </source>
</evidence>
<dbReference type="EC" id="1.11.1.7" evidence="4 19"/>
<protein>
    <recommendedName>
        <fullName evidence="4 19">Peroxidase</fullName>
        <ecNumber evidence="4 19">1.11.1.7</ecNumber>
    </recommendedName>
</protein>
<evidence type="ECO:0000256" key="14">
    <source>
        <dbReference type="PIRSR" id="PIRSR600823-1"/>
    </source>
</evidence>
<dbReference type="Pfam" id="PF00141">
    <property type="entry name" value="peroxidase"/>
    <property type="match status" value="1"/>
</dbReference>
<evidence type="ECO:0000256" key="17">
    <source>
        <dbReference type="PIRSR" id="PIRSR600823-4"/>
    </source>
</evidence>
<evidence type="ECO:0000256" key="6">
    <source>
        <dbReference type="ARBA" id="ARBA00022617"/>
    </source>
</evidence>
<dbReference type="Gene3D" id="1.10.420.10">
    <property type="entry name" value="Peroxidase, domain 2"/>
    <property type="match status" value="1"/>
</dbReference>
<feature type="binding site" evidence="16">
    <location>
        <position position="81"/>
    </location>
    <ligand>
        <name>Ca(2+)</name>
        <dbReference type="ChEBI" id="CHEBI:29108"/>
        <label>1</label>
    </ligand>
</feature>
<comment type="cofactor">
    <cofactor evidence="16 19">
        <name>heme b</name>
        <dbReference type="ChEBI" id="CHEBI:60344"/>
    </cofactor>
    <text evidence="16 19">Binds 1 heme b (iron(II)-protoporphyrin IX) group per subunit.</text>
</comment>
<keyword evidence="12" id="KW-0325">Glycoprotein</keyword>
<dbReference type="EMBL" id="JAYMYS010000002">
    <property type="protein sequence ID" value="KAK7406579.1"/>
    <property type="molecule type" value="Genomic_DNA"/>
</dbReference>
<comment type="subcellular location">
    <subcellularLocation>
        <location evidence="19">Secreted</location>
    </subcellularLocation>
</comment>
<dbReference type="InterPro" id="IPR019794">
    <property type="entry name" value="Peroxidases_AS"/>
</dbReference>
<evidence type="ECO:0000256" key="15">
    <source>
        <dbReference type="PIRSR" id="PIRSR600823-2"/>
    </source>
</evidence>
<evidence type="ECO:0000256" key="4">
    <source>
        <dbReference type="ARBA" id="ARBA00012313"/>
    </source>
</evidence>
<evidence type="ECO:0000256" key="5">
    <source>
        <dbReference type="ARBA" id="ARBA00022559"/>
    </source>
</evidence>
<keyword evidence="9 19" id="KW-0560">Oxidoreductase</keyword>
<comment type="catalytic activity">
    <reaction evidence="1 19">
        <text>2 a phenolic donor + H2O2 = 2 a phenolic radical donor + 2 H2O</text>
        <dbReference type="Rhea" id="RHEA:56136"/>
        <dbReference type="ChEBI" id="CHEBI:15377"/>
        <dbReference type="ChEBI" id="CHEBI:16240"/>
        <dbReference type="ChEBI" id="CHEBI:139520"/>
        <dbReference type="ChEBI" id="CHEBI:139521"/>
        <dbReference type="EC" id="1.11.1.7"/>
    </reaction>
</comment>
<feature type="binding site" evidence="16">
    <location>
        <position position="267"/>
    </location>
    <ligand>
        <name>Ca(2+)</name>
        <dbReference type="ChEBI" id="CHEBI:29108"/>
        <label>2</label>
    </ligand>
</feature>
<dbReference type="PANTHER" id="PTHR31388:SF180">
    <property type="entry name" value="PEROXIDASE"/>
    <property type="match status" value="1"/>
</dbReference>
<evidence type="ECO:0000256" key="10">
    <source>
        <dbReference type="ARBA" id="ARBA00023004"/>
    </source>
</evidence>
<dbReference type="InterPro" id="IPR010255">
    <property type="entry name" value="Haem_peroxidase_sf"/>
</dbReference>
<keyword evidence="8 16" id="KW-0106">Calcium</keyword>
<feature type="active site" description="Proton acceptor" evidence="14">
    <location>
        <position position="80"/>
    </location>
</feature>
<evidence type="ECO:0000256" key="16">
    <source>
        <dbReference type="PIRSR" id="PIRSR600823-3"/>
    </source>
</evidence>
<dbReference type="FunFam" id="1.10.520.10:FF:000001">
    <property type="entry name" value="Peroxidase"/>
    <property type="match status" value="1"/>
</dbReference>
<proteinExistence type="inferred from homology"/>
<dbReference type="Proteomes" id="UP001386955">
    <property type="component" value="Unassembled WGS sequence"/>
</dbReference>
<dbReference type="AlphaFoldDB" id="A0AAN9SUD7"/>
<dbReference type="InterPro" id="IPR000823">
    <property type="entry name" value="Peroxidase_pln"/>
</dbReference>
<accession>A0AAN9SUD7</accession>
<evidence type="ECO:0000313" key="22">
    <source>
        <dbReference type="EMBL" id="KAK7406579.1"/>
    </source>
</evidence>
<organism evidence="22 23">
    <name type="scientific">Psophocarpus tetragonolobus</name>
    <name type="common">Winged bean</name>
    <name type="synonym">Dolichos tetragonolobus</name>
    <dbReference type="NCBI Taxonomy" id="3891"/>
    <lineage>
        <taxon>Eukaryota</taxon>
        <taxon>Viridiplantae</taxon>
        <taxon>Streptophyta</taxon>
        <taxon>Embryophyta</taxon>
        <taxon>Tracheophyta</taxon>
        <taxon>Spermatophyta</taxon>
        <taxon>Magnoliopsida</taxon>
        <taxon>eudicotyledons</taxon>
        <taxon>Gunneridae</taxon>
        <taxon>Pentapetalae</taxon>
        <taxon>rosids</taxon>
        <taxon>fabids</taxon>
        <taxon>Fabales</taxon>
        <taxon>Fabaceae</taxon>
        <taxon>Papilionoideae</taxon>
        <taxon>50 kb inversion clade</taxon>
        <taxon>NPAAA clade</taxon>
        <taxon>indigoferoid/millettioid clade</taxon>
        <taxon>Phaseoleae</taxon>
        <taxon>Psophocarpus</taxon>
    </lineage>
</organism>
<keyword evidence="5 19" id="KW-0575">Peroxidase</keyword>
<feature type="binding site" evidence="16">
    <location>
        <position position="90"/>
    </location>
    <ligand>
        <name>Ca(2+)</name>
        <dbReference type="ChEBI" id="CHEBI:29108"/>
        <label>1</label>
    </ligand>
</feature>
<keyword evidence="20" id="KW-0472">Membrane</keyword>
<feature type="binding site" description="axial binding residue" evidence="16">
    <location>
        <position position="206"/>
    </location>
    <ligand>
        <name>heme b</name>
        <dbReference type="ChEBI" id="CHEBI:60344"/>
    </ligand>
    <ligandPart>
        <name>Fe</name>
        <dbReference type="ChEBI" id="CHEBI:18248"/>
    </ligandPart>
</feature>
<dbReference type="GO" id="GO:0020037">
    <property type="term" value="F:heme binding"/>
    <property type="evidence" value="ECO:0007669"/>
    <property type="project" value="UniProtKB-UniRule"/>
</dbReference>
<evidence type="ECO:0000256" key="13">
    <source>
        <dbReference type="ARBA" id="ARBA00023324"/>
    </source>
</evidence>
<comment type="function">
    <text evidence="2">Removal of H(2)O(2), oxidation of toxic reductants, biosynthesis and degradation of lignin, suberization, auxin catabolism, response to environmental stresses such as wounding, pathogen attack and oxidative stress. These functions might be dependent on each isozyme/isoform in each plant tissue.</text>
</comment>
<comment type="similarity">
    <text evidence="3">Belongs to the peroxidase family. Ascorbate peroxidase subfamily.</text>
</comment>
<evidence type="ECO:0000313" key="23">
    <source>
        <dbReference type="Proteomes" id="UP001386955"/>
    </source>
</evidence>
<comment type="caution">
    <text evidence="22">The sequence shown here is derived from an EMBL/GenBank/DDBJ whole genome shotgun (WGS) entry which is preliminary data.</text>
</comment>
<reference evidence="22 23" key="1">
    <citation type="submission" date="2024-01" db="EMBL/GenBank/DDBJ databases">
        <title>The genomes of 5 underutilized Papilionoideae crops provide insights into root nodulation and disease resistanc.</title>
        <authorList>
            <person name="Jiang F."/>
        </authorList>
    </citation>
    <scope>NUCLEOTIDE SEQUENCE [LARGE SCALE GENOMIC DNA]</scope>
    <source>
        <strain evidence="22">DUOXIRENSHENG_FW03</strain>
        <tissue evidence="22">Leaves</tissue>
    </source>
</reference>
<feature type="disulfide bond" evidence="18">
    <location>
        <begin position="213"/>
        <end position="245"/>
    </location>
</feature>
<dbReference type="PROSITE" id="PS50873">
    <property type="entry name" value="PEROXIDASE_4"/>
    <property type="match status" value="1"/>
</dbReference>
<keyword evidence="13 19" id="KW-0376">Hydrogen peroxide</keyword>
<keyword evidence="10 16" id="KW-0408">Iron</keyword>
<evidence type="ECO:0000256" key="11">
    <source>
        <dbReference type="ARBA" id="ARBA00023157"/>
    </source>
</evidence>
<keyword evidence="19" id="KW-0964">Secreted</keyword>
<evidence type="ECO:0000256" key="1">
    <source>
        <dbReference type="ARBA" id="ARBA00000189"/>
    </source>
</evidence>
<dbReference type="PRINTS" id="PR00461">
    <property type="entry name" value="PLPEROXIDASE"/>
</dbReference>
<evidence type="ECO:0000256" key="19">
    <source>
        <dbReference type="RuleBase" id="RU362060"/>
    </source>
</evidence>
<evidence type="ECO:0000256" key="7">
    <source>
        <dbReference type="ARBA" id="ARBA00022723"/>
    </source>
</evidence>
<dbReference type="CDD" id="cd00693">
    <property type="entry name" value="secretory_peroxidase"/>
    <property type="match status" value="1"/>
</dbReference>
<feature type="binding site" evidence="16">
    <location>
        <position position="86"/>
    </location>
    <ligand>
        <name>Ca(2+)</name>
        <dbReference type="ChEBI" id="CHEBI:29108"/>
        <label>1</label>
    </ligand>
</feature>
<evidence type="ECO:0000256" key="8">
    <source>
        <dbReference type="ARBA" id="ARBA00022837"/>
    </source>
</evidence>
<feature type="transmembrane region" description="Helical" evidence="20">
    <location>
        <begin position="21"/>
        <end position="42"/>
    </location>
</feature>
<keyword evidence="23" id="KW-1185">Reference proteome</keyword>
<dbReference type="Gene3D" id="1.10.520.10">
    <property type="match status" value="1"/>
</dbReference>
<dbReference type="FunFam" id="1.10.420.10:FF:000001">
    <property type="entry name" value="Peroxidase"/>
    <property type="match status" value="1"/>
</dbReference>
<name>A0AAN9SUD7_PSOTE</name>
<comment type="cofactor">
    <cofactor evidence="16 19">
        <name>Ca(2+)</name>
        <dbReference type="ChEBI" id="CHEBI:29108"/>
    </cofactor>
    <text evidence="16 19">Binds 2 calcium ions per subunit.</text>
</comment>
<dbReference type="PANTHER" id="PTHR31388">
    <property type="entry name" value="PEROXIDASE 72-RELATED"/>
    <property type="match status" value="1"/>
</dbReference>
<dbReference type="InterPro" id="IPR019793">
    <property type="entry name" value="Peroxidases_heam-ligand_BS"/>
</dbReference>